<accession>A0A5C6G330</accession>
<reference evidence="2" key="1">
    <citation type="submission" date="2018-12" db="EMBL/GenBank/DDBJ databases">
        <title>The complete genome of Metarhizium rileyi, a key fungal pathogen of Lepidoptera.</title>
        <authorList>
            <person name="Binneck E."/>
            <person name="Lastra C.C.L."/>
            <person name="Sosa-Gomez D.R."/>
        </authorList>
    </citation>
    <scope>NUCLEOTIDE SEQUENCE [LARGE SCALE GENOMIC DNA]</scope>
    <source>
        <strain evidence="2">Cep018-CH2</strain>
    </source>
</reference>
<sequence length="151" mass="16955">MLDTTPCFGKGHGLNCNDFELEVGSLDRSLEFEAAEFNVLHARAKDCTLDTWVRLLQYATLVFSVSRAGMDPLVKVWDKELAGYYDKQLEYQNLHAFLGKYRDYEPRSVVEWVLYNPTQAGPGIKGADAASQALCRVPGLSTSIPCPRYRS</sequence>
<dbReference type="EMBL" id="SBHS01000035">
    <property type="protein sequence ID" value="TWU71874.1"/>
    <property type="molecule type" value="Genomic_DNA"/>
</dbReference>
<organism evidence="1 2">
    <name type="scientific">Metarhizium rileyi (strain RCEF 4871)</name>
    <name type="common">Nomuraea rileyi</name>
    <dbReference type="NCBI Taxonomy" id="1649241"/>
    <lineage>
        <taxon>Eukaryota</taxon>
        <taxon>Fungi</taxon>
        <taxon>Dikarya</taxon>
        <taxon>Ascomycota</taxon>
        <taxon>Pezizomycotina</taxon>
        <taxon>Sordariomycetes</taxon>
        <taxon>Hypocreomycetidae</taxon>
        <taxon>Hypocreales</taxon>
        <taxon>Clavicipitaceae</taxon>
        <taxon>Metarhizium</taxon>
    </lineage>
</organism>
<dbReference type="Proteomes" id="UP000317257">
    <property type="component" value="Unassembled WGS sequence"/>
</dbReference>
<proteinExistence type="predicted"/>
<comment type="caution">
    <text evidence="1">The sequence shown here is derived from an EMBL/GenBank/DDBJ whole genome shotgun (WGS) entry which is preliminary data.</text>
</comment>
<gene>
    <name evidence="1" type="ORF">ED733_000155</name>
</gene>
<name>A0A5C6G330_METRR</name>
<protein>
    <submittedName>
        <fullName evidence="1">Uncharacterized protein</fullName>
    </submittedName>
</protein>
<evidence type="ECO:0000313" key="2">
    <source>
        <dbReference type="Proteomes" id="UP000317257"/>
    </source>
</evidence>
<evidence type="ECO:0000313" key="1">
    <source>
        <dbReference type="EMBL" id="TWU71874.1"/>
    </source>
</evidence>
<dbReference type="AlphaFoldDB" id="A0A5C6G330"/>